<dbReference type="InterPro" id="IPR050951">
    <property type="entry name" value="Retrovirus_Pol_polyprotein"/>
</dbReference>
<dbReference type="GO" id="GO:0016787">
    <property type="term" value="F:hydrolase activity"/>
    <property type="evidence" value="ECO:0007669"/>
    <property type="project" value="UniProtKB-KW"/>
</dbReference>
<keyword evidence="2" id="KW-0548">Nucleotidyltransferase</keyword>
<sequence>MDASDFAVGGVIFQEECEGNERIERPVAFGGRKYKSAKINYSIREKELLAILFGLRLWRVYLLDKPCIVETDHRSLETLFSQKTISRRVARWYDELCEYPIKFRYIPGKDNEVADGISRRPDFKDGVPATLTSITSRKQVKWHVNFDLASLVKEAVCLYCEDPITASLQQYLIRNLDRYNLVNGKIFYETRSDEHPRLVLPHIREIIDGVLHEFHDTRCYGHPGIERTLRLVEKEYYWRRMERSVRSYVRSCEVCQRTKGRSTKPPGVLRSHQIPTARWTHLAMDFIVALPASQKGFDAIMVVIA</sequence>
<dbReference type="EMBL" id="NCKW01004270">
    <property type="protein sequence ID" value="POM74905.1"/>
    <property type="molecule type" value="Genomic_DNA"/>
</dbReference>
<evidence type="ECO:0000259" key="7">
    <source>
        <dbReference type="Pfam" id="PF17917"/>
    </source>
</evidence>
<name>A0A2P4YAR3_9STRA</name>
<gene>
    <name evidence="9" type="ORF">PHPALM_8060</name>
</gene>
<dbReference type="Pfam" id="PF17921">
    <property type="entry name" value="Integrase_H2C2"/>
    <property type="match status" value="1"/>
</dbReference>
<keyword evidence="1" id="KW-0808">Transferase</keyword>
<keyword evidence="4" id="KW-0255">Endonuclease</keyword>
<keyword evidence="6" id="KW-0695">RNA-directed DNA polymerase</keyword>
<keyword evidence="5" id="KW-0378">Hydrolase</keyword>
<dbReference type="GO" id="GO:0003964">
    <property type="term" value="F:RNA-directed DNA polymerase activity"/>
    <property type="evidence" value="ECO:0007669"/>
    <property type="project" value="UniProtKB-KW"/>
</dbReference>
<dbReference type="SUPFAM" id="SSF56672">
    <property type="entry name" value="DNA/RNA polymerases"/>
    <property type="match status" value="1"/>
</dbReference>
<dbReference type="Pfam" id="PF17917">
    <property type="entry name" value="RT_RNaseH"/>
    <property type="match status" value="1"/>
</dbReference>
<dbReference type="InterPro" id="IPR043502">
    <property type="entry name" value="DNA/RNA_pol_sf"/>
</dbReference>
<dbReference type="GO" id="GO:0004519">
    <property type="term" value="F:endonuclease activity"/>
    <property type="evidence" value="ECO:0007669"/>
    <property type="project" value="UniProtKB-KW"/>
</dbReference>
<dbReference type="InterPro" id="IPR041588">
    <property type="entry name" value="Integrase_H2C2"/>
</dbReference>
<dbReference type="CDD" id="cd09274">
    <property type="entry name" value="RNase_HI_RT_Ty3"/>
    <property type="match status" value="1"/>
</dbReference>
<proteinExistence type="predicted"/>
<protein>
    <submittedName>
        <fullName evidence="9">Retroelement</fullName>
    </submittedName>
</protein>
<evidence type="ECO:0000256" key="2">
    <source>
        <dbReference type="ARBA" id="ARBA00022695"/>
    </source>
</evidence>
<evidence type="ECO:0000313" key="9">
    <source>
        <dbReference type="EMBL" id="POM74905.1"/>
    </source>
</evidence>
<dbReference type="PANTHER" id="PTHR37984:SF5">
    <property type="entry name" value="PROTEIN NYNRIN-LIKE"/>
    <property type="match status" value="1"/>
</dbReference>
<dbReference type="Proteomes" id="UP000237271">
    <property type="component" value="Unassembled WGS sequence"/>
</dbReference>
<feature type="domain" description="Integrase zinc-binding" evidence="8">
    <location>
        <begin position="208"/>
        <end position="260"/>
    </location>
</feature>
<keyword evidence="3" id="KW-0540">Nuclease</keyword>
<dbReference type="AlphaFoldDB" id="A0A2P4YAR3"/>
<evidence type="ECO:0000259" key="8">
    <source>
        <dbReference type="Pfam" id="PF17921"/>
    </source>
</evidence>
<reference evidence="9 10" key="1">
    <citation type="journal article" date="2017" name="Genome Biol. Evol.">
        <title>Phytophthora megakarya and P. palmivora, closely related causal agents of cacao black pod rot, underwent increases in genome sizes and gene numbers by different mechanisms.</title>
        <authorList>
            <person name="Ali S.S."/>
            <person name="Shao J."/>
            <person name="Lary D.J."/>
            <person name="Kronmiller B."/>
            <person name="Shen D."/>
            <person name="Strem M.D."/>
            <person name="Amoako-Attah I."/>
            <person name="Akrofi A.Y."/>
            <person name="Begoude B.A."/>
            <person name="Ten Hoopen G.M."/>
            <person name="Coulibaly K."/>
            <person name="Kebe B.I."/>
            <person name="Melnick R.L."/>
            <person name="Guiltinan M.J."/>
            <person name="Tyler B.M."/>
            <person name="Meinhardt L.W."/>
            <person name="Bailey B.A."/>
        </authorList>
    </citation>
    <scope>NUCLEOTIDE SEQUENCE [LARGE SCALE GENOMIC DNA]</scope>
    <source>
        <strain evidence="10">sbr112.9</strain>
    </source>
</reference>
<evidence type="ECO:0000313" key="10">
    <source>
        <dbReference type="Proteomes" id="UP000237271"/>
    </source>
</evidence>
<evidence type="ECO:0000256" key="6">
    <source>
        <dbReference type="ARBA" id="ARBA00022918"/>
    </source>
</evidence>
<dbReference type="Gene3D" id="1.10.340.70">
    <property type="match status" value="1"/>
</dbReference>
<dbReference type="PANTHER" id="PTHR37984">
    <property type="entry name" value="PROTEIN CBG26694"/>
    <property type="match status" value="1"/>
</dbReference>
<organism evidence="9 10">
    <name type="scientific">Phytophthora palmivora</name>
    <dbReference type="NCBI Taxonomy" id="4796"/>
    <lineage>
        <taxon>Eukaryota</taxon>
        <taxon>Sar</taxon>
        <taxon>Stramenopiles</taxon>
        <taxon>Oomycota</taxon>
        <taxon>Peronosporomycetes</taxon>
        <taxon>Peronosporales</taxon>
        <taxon>Peronosporaceae</taxon>
        <taxon>Phytophthora</taxon>
    </lineage>
</organism>
<dbReference type="FunFam" id="1.10.340.70:FF:000001">
    <property type="entry name" value="Retrovirus-related Pol polyprotein from transposon gypsy-like Protein"/>
    <property type="match status" value="1"/>
</dbReference>
<feature type="domain" description="Reverse transcriptase RNase H-like" evidence="7">
    <location>
        <begin position="1"/>
        <end position="99"/>
    </location>
</feature>
<accession>A0A2P4YAR3</accession>
<evidence type="ECO:0000256" key="5">
    <source>
        <dbReference type="ARBA" id="ARBA00022801"/>
    </source>
</evidence>
<comment type="caution">
    <text evidence="9">The sequence shown here is derived from an EMBL/GenBank/DDBJ whole genome shotgun (WGS) entry which is preliminary data.</text>
</comment>
<evidence type="ECO:0000256" key="4">
    <source>
        <dbReference type="ARBA" id="ARBA00022759"/>
    </source>
</evidence>
<dbReference type="OrthoDB" id="161002at2759"/>
<keyword evidence="10" id="KW-1185">Reference proteome</keyword>
<evidence type="ECO:0000256" key="1">
    <source>
        <dbReference type="ARBA" id="ARBA00022679"/>
    </source>
</evidence>
<evidence type="ECO:0000256" key="3">
    <source>
        <dbReference type="ARBA" id="ARBA00022722"/>
    </source>
</evidence>
<dbReference type="InterPro" id="IPR041373">
    <property type="entry name" value="RT_RNaseH"/>
</dbReference>